<proteinExistence type="predicted"/>
<keyword evidence="1" id="KW-0472">Membrane</keyword>
<organism evidence="2 3">
    <name type="scientific">Wolfiporia cocos (strain MD-104)</name>
    <name type="common">Brown rot fungus</name>
    <dbReference type="NCBI Taxonomy" id="742152"/>
    <lineage>
        <taxon>Eukaryota</taxon>
        <taxon>Fungi</taxon>
        <taxon>Dikarya</taxon>
        <taxon>Basidiomycota</taxon>
        <taxon>Agaricomycotina</taxon>
        <taxon>Agaricomycetes</taxon>
        <taxon>Polyporales</taxon>
        <taxon>Phaeolaceae</taxon>
        <taxon>Wolfiporia</taxon>
    </lineage>
</organism>
<feature type="transmembrane region" description="Helical" evidence="1">
    <location>
        <begin position="37"/>
        <end position="59"/>
    </location>
</feature>
<dbReference type="Proteomes" id="UP000218811">
    <property type="component" value="Unassembled WGS sequence"/>
</dbReference>
<keyword evidence="1" id="KW-1133">Transmembrane helix</keyword>
<name>A0A2H3K1J1_WOLCO</name>
<dbReference type="AlphaFoldDB" id="A0A2H3K1J1"/>
<keyword evidence="1" id="KW-0812">Transmembrane</keyword>
<accession>A0A2H3K1J1</accession>
<reference evidence="2 3" key="1">
    <citation type="journal article" date="2012" name="Science">
        <title>The Paleozoic origin of enzymatic lignin decomposition reconstructed from 31 fungal genomes.</title>
        <authorList>
            <person name="Floudas D."/>
            <person name="Binder M."/>
            <person name="Riley R."/>
            <person name="Barry K."/>
            <person name="Blanchette R.A."/>
            <person name="Henrissat B."/>
            <person name="Martinez A.T."/>
            <person name="Otillar R."/>
            <person name="Spatafora J.W."/>
            <person name="Yadav J.S."/>
            <person name="Aerts A."/>
            <person name="Benoit I."/>
            <person name="Boyd A."/>
            <person name="Carlson A."/>
            <person name="Copeland A."/>
            <person name="Coutinho P.M."/>
            <person name="de Vries R.P."/>
            <person name="Ferreira P."/>
            <person name="Findley K."/>
            <person name="Foster B."/>
            <person name="Gaskell J."/>
            <person name="Glotzer D."/>
            <person name="Gorecki P."/>
            <person name="Heitman J."/>
            <person name="Hesse C."/>
            <person name="Hori C."/>
            <person name="Igarashi K."/>
            <person name="Jurgens J.A."/>
            <person name="Kallen N."/>
            <person name="Kersten P."/>
            <person name="Kohler A."/>
            <person name="Kuees U."/>
            <person name="Kumar T.K.A."/>
            <person name="Kuo A."/>
            <person name="LaButti K."/>
            <person name="Larrondo L.F."/>
            <person name="Lindquist E."/>
            <person name="Ling A."/>
            <person name="Lombard V."/>
            <person name="Lucas S."/>
            <person name="Lundell T."/>
            <person name="Martin R."/>
            <person name="McLaughlin D.J."/>
            <person name="Morgenstern I."/>
            <person name="Morin E."/>
            <person name="Murat C."/>
            <person name="Nagy L.G."/>
            <person name="Nolan M."/>
            <person name="Ohm R.A."/>
            <person name="Patyshakuliyeva A."/>
            <person name="Rokas A."/>
            <person name="Ruiz-Duenas F.J."/>
            <person name="Sabat G."/>
            <person name="Salamov A."/>
            <person name="Samejima M."/>
            <person name="Schmutz J."/>
            <person name="Slot J.C."/>
            <person name="St John F."/>
            <person name="Stenlid J."/>
            <person name="Sun H."/>
            <person name="Sun S."/>
            <person name="Syed K."/>
            <person name="Tsang A."/>
            <person name="Wiebenga A."/>
            <person name="Young D."/>
            <person name="Pisabarro A."/>
            <person name="Eastwood D.C."/>
            <person name="Martin F."/>
            <person name="Cullen D."/>
            <person name="Grigoriev I.V."/>
            <person name="Hibbett D.S."/>
        </authorList>
    </citation>
    <scope>NUCLEOTIDE SEQUENCE [LARGE SCALE GENOMIC DNA]</scope>
    <source>
        <strain evidence="2 3">MD-104</strain>
    </source>
</reference>
<dbReference type="STRING" id="742152.A0A2H3K1J1"/>
<evidence type="ECO:0000313" key="2">
    <source>
        <dbReference type="EMBL" id="PCH43988.1"/>
    </source>
</evidence>
<dbReference type="OrthoDB" id="2676565at2759"/>
<evidence type="ECO:0000313" key="3">
    <source>
        <dbReference type="Proteomes" id="UP000218811"/>
    </source>
</evidence>
<evidence type="ECO:0000256" key="1">
    <source>
        <dbReference type="SAM" id="Phobius"/>
    </source>
</evidence>
<sequence>MQLAFSMLLHTLKQPFCKAFTHSCSTLSPYITVVPTFLATVVLTFLATIVLTFLATAVLEHTIPWAELATFLNTILHRCRFSFQQNLLLDTTITPTQRWTSTSNMTPTQRWTSASDMVGRPRLSTLSSPT</sequence>
<gene>
    <name evidence="2" type="ORF">WOLCODRAFT_154042</name>
</gene>
<protein>
    <submittedName>
        <fullName evidence="2">Uncharacterized protein</fullName>
    </submittedName>
</protein>
<dbReference type="EMBL" id="KB468146">
    <property type="protein sequence ID" value="PCH43988.1"/>
    <property type="molecule type" value="Genomic_DNA"/>
</dbReference>
<keyword evidence="3" id="KW-1185">Reference proteome</keyword>